<dbReference type="InterPro" id="IPR023213">
    <property type="entry name" value="CAT-like_dom_sf"/>
</dbReference>
<dbReference type="PANTHER" id="PTHR45527">
    <property type="entry name" value="NONRIBOSOMAL PEPTIDE SYNTHETASE"/>
    <property type="match status" value="1"/>
</dbReference>
<dbReference type="SUPFAM" id="SSF56801">
    <property type="entry name" value="Acetyl-CoA synthetase-like"/>
    <property type="match status" value="1"/>
</dbReference>
<dbReference type="InterPro" id="IPR020845">
    <property type="entry name" value="AMP-binding_CS"/>
</dbReference>
<dbReference type="Gene3D" id="3.30.300.30">
    <property type="match status" value="1"/>
</dbReference>
<dbReference type="RefSeq" id="WP_157824398.1">
    <property type="nucleotide sequence ID" value="NZ_PJAF01000058.1"/>
</dbReference>
<dbReference type="Pfam" id="PF00668">
    <property type="entry name" value="Condensation"/>
    <property type="match status" value="1"/>
</dbReference>
<dbReference type="SUPFAM" id="SSF52777">
    <property type="entry name" value="CoA-dependent acyltransferases"/>
    <property type="match status" value="2"/>
</dbReference>
<dbReference type="EMBL" id="PJAF01000058">
    <property type="protein sequence ID" value="PKF67680.1"/>
    <property type="molecule type" value="Genomic_DNA"/>
</dbReference>
<evidence type="ECO:0000259" key="2">
    <source>
        <dbReference type="Pfam" id="PF00668"/>
    </source>
</evidence>
<dbReference type="GO" id="GO:0008610">
    <property type="term" value="P:lipid biosynthetic process"/>
    <property type="evidence" value="ECO:0007669"/>
    <property type="project" value="UniProtKB-ARBA"/>
</dbReference>
<dbReference type="PANTHER" id="PTHR45527:SF1">
    <property type="entry name" value="FATTY ACID SYNTHASE"/>
    <property type="match status" value="1"/>
</dbReference>
<accession>A0A2N0X4Q8</accession>
<evidence type="ECO:0000313" key="4">
    <source>
        <dbReference type="EMBL" id="PKF67680.1"/>
    </source>
</evidence>
<dbReference type="Pfam" id="PF00501">
    <property type="entry name" value="AMP-binding"/>
    <property type="match status" value="1"/>
</dbReference>
<dbReference type="GO" id="GO:0003824">
    <property type="term" value="F:catalytic activity"/>
    <property type="evidence" value="ECO:0007669"/>
    <property type="project" value="InterPro"/>
</dbReference>
<feature type="non-terminal residue" evidence="4">
    <location>
        <position position="1146"/>
    </location>
</feature>
<dbReference type="OrthoDB" id="4501954at2"/>
<dbReference type="InterPro" id="IPR025110">
    <property type="entry name" value="AMP-bd_C"/>
</dbReference>
<dbReference type="InterPro" id="IPR042099">
    <property type="entry name" value="ANL_N_sf"/>
</dbReference>
<dbReference type="STRING" id="1121365.GCA_000375365_00760"/>
<evidence type="ECO:0000313" key="5">
    <source>
        <dbReference type="Proteomes" id="UP000233249"/>
    </source>
</evidence>
<evidence type="ECO:0000259" key="3">
    <source>
        <dbReference type="Pfam" id="PF13193"/>
    </source>
</evidence>
<proteinExistence type="predicted"/>
<dbReference type="GO" id="GO:0043041">
    <property type="term" value="P:amino acid activation for nonribosomal peptide biosynthetic process"/>
    <property type="evidence" value="ECO:0007669"/>
    <property type="project" value="TreeGrafter"/>
</dbReference>
<dbReference type="Gene3D" id="3.30.559.10">
    <property type="entry name" value="Chloramphenicol acetyltransferase-like domain"/>
    <property type="match status" value="1"/>
</dbReference>
<reference evidence="4 5" key="1">
    <citation type="submission" date="2017-12" db="EMBL/GenBank/DDBJ databases">
        <title>Corynebacterium mastitidis 16-1433 Genome.</title>
        <authorList>
            <person name="Gulvik C.A."/>
        </authorList>
    </citation>
    <scope>NUCLEOTIDE SEQUENCE [LARGE SCALE GENOMIC DNA]</scope>
    <source>
        <strain evidence="4 5">16-1433</strain>
    </source>
</reference>
<dbReference type="AlphaFoldDB" id="A0A2N0X4Q8"/>
<organism evidence="4 5">
    <name type="scientific">Corynebacterium mastitidis</name>
    <dbReference type="NCBI Taxonomy" id="161890"/>
    <lineage>
        <taxon>Bacteria</taxon>
        <taxon>Bacillati</taxon>
        <taxon>Actinomycetota</taxon>
        <taxon>Actinomycetes</taxon>
        <taxon>Mycobacteriales</taxon>
        <taxon>Corynebacteriaceae</taxon>
        <taxon>Corynebacterium</taxon>
    </lineage>
</organism>
<dbReference type="InterPro" id="IPR000873">
    <property type="entry name" value="AMP-dep_synth/lig_dom"/>
</dbReference>
<dbReference type="Proteomes" id="UP000233249">
    <property type="component" value="Unassembled WGS sequence"/>
</dbReference>
<dbReference type="GO" id="GO:0005737">
    <property type="term" value="C:cytoplasm"/>
    <property type="evidence" value="ECO:0007669"/>
    <property type="project" value="TreeGrafter"/>
</dbReference>
<dbReference type="Gene3D" id="3.40.50.12780">
    <property type="entry name" value="N-terminal domain of ligase-like"/>
    <property type="match status" value="1"/>
</dbReference>
<dbReference type="GO" id="GO:0044550">
    <property type="term" value="P:secondary metabolite biosynthetic process"/>
    <property type="evidence" value="ECO:0007669"/>
    <property type="project" value="TreeGrafter"/>
</dbReference>
<name>A0A2N0X4Q8_9CORY</name>
<dbReference type="Pfam" id="PF13193">
    <property type="entry name" value="AMP-binding_C"/>
    <property type="match status" value="1"/>
</dbReference>
<comment type="caution">
    <text evidence="4">The sequence shown here is derived from an EMBL/GenBank/DDBJ whole genome shotgun (WGS) entry which is preliminary data.</text>
</comment>
<dbReference type="InterPro" id="IPR001242">
    <property type="entry name" value="Condensation_dom"/>
</dbReference>
<feature type="domain" description="AMP-binding enzyme C-terminal" evidence="3">
    <location>
        <begin position="863"/>
        <end position="934"/>
    </location>
</feature>
<sequence>MSTLPHPDLLPLTGAQRGIYDAQSIDPHSPFYVVGEVLRLRGGIDAPALCAAIEATQREAETLRLRVVAPAEGEDAPRQYVSEEIVPAVVRDLRGTPHPERLALARIDAAKTALAEATAGMVDAPLCRYEVLLLDDEHTWVIQLYHHLVVDGYSATLLTRRIAEHYTAAVTGAKPKRYRGVGMAQIVEQDAEYHGSEAAREDRDFFRDLLDPLPDLTERERLNAATGSARTSGATITTTVTLSAGEHEAFQAATRAAGTTWVTCLIALYAAQVWQAEGRPERDACLAMPVMARGSVAQRATPHMAVNVLPLLVPVRAQATLGELAAATEARLKDLRRHQRYRGENLPRDLGAPGAGALLHGMGVNAKIFDVRFRFGEATGVLSNVAGGPPEDWGLVVMPAPDGGLDLGLETDPARVPEPVARRRLSRLRDLLVRVARREDPAGARVAELLGGEAERAGLIDARAGSTPPEGPEGAAATLRGLIESLAGVDQARLITQEGALSGAELHRRVLDAARRLPRGTIGIDVPRGAELVVTVLAALYAGVPFTYLESGAPGARREQILSALGARWVAGRDPWPEPAVSGEFEPPVPPEQPAPSPEDLAYVIFTSGSTGTPKGVQVTRGNLEALLRGHLHGLYRRPPAVVAHTASFAFDAALDQLLWLLAGHCVRLYPEEIATDAEAAVAALRADRVTVFDTTPSLAQALMAAGLGELPDLELLVLGGEALPAPLWDRLATGRLRALNAYGPTEACVDALIAEVTPGRPVIGRPVAGMRAYALDGHRRVVGDFERGRLFLAGPQVARGYLNAGDAEDAAFITATIDPRRGAERLYDTGDLVRWLPGRGYEYLGRADDQVEVNGRRVELGEVEAALRATESVAAAAVTPHGRAGLIGWVVPQPGATLIPGEVRESVAAQLPRALVPGRIEVIPELPTTVSGKADRAALAARVTAVGAAEQGDAPSEEAGAPASSASPAEAALLRACREQAGVEMGLRGDFIAQGGDSISALTVATRLRREGWAIWPKELLSGAPLARVAAGMRRSEAAGEREDASFLAVGALPETPVAARQREAAPDGPAWAGFVQYAEIPGTEGAGAVSPDLLREVAAQLAAAHGALRMILDARSGELIVPRVALAAPEECVGAAAAEDLGAV</sequence>
<dbReference type="PROSITE" id="PS00455">
    <property type="entry name" value="AMP_BINDING"/>
    <property type="match status" value="1"/>
</dbReference>
<protein>
    <submittedName>
        <fullName evidence="4">Non-ribosomal peptide synthetase</fullName>
    </submittedName>
</protein>
<dbReference type="CDD" id="cd05930">
    <property type="entry name" value="A_NRPS"/>
    <property type="match status" value="1"/>
</dbReference>
<dbReference type="Gene3D" id="1.10.1200.10">
    <property type="entry name" value="ACP-like"/>
    <property type="match status" value="1"/>
</dbReference>
<dbReference type="InterPro" id="IPR045851">
    <property type="entry name" value="AMP-bd_C_sf"/>
</dbReference>
<dbReference type="InterPro" id="IPR036736">
    <property type="entry name" value="ACP-like_sf"/>
</dbReference>
<dbReference type="Gene3D" id="3.30.559.30">
    <property type="entry name" value="Nonribosomal peptide synthetase, condensation domain"/>
    <property type="match status" value="1"/>
</dbReference>
<feature type="domain" description="Condensation" evidence="2">
    <location>
        <begin position="10"/>
        <end position="352"/>
    </location>
</feature>
<gene>
    <name evidence="4" type="ORF">CXB45_11020</name>
</gene>
<evidence type="ECO:0000259" key="1">
    <source>
        <dbReference type="Pfam" id="PF00501"/>
    </source>
</evidence>
<feature type="domain" description="AMP-dependent synthetase/ligase" evidence="1">
    <location>
        <begin position="495"/>
        <end position="803"/>
    </location>
</feature>
<dbReference type="UniPathway" id="UPA00011"/>
<dbReference type="GO" id="GO:0031177">
    <property type="term" value="F:phosphopantetheine binding"/>
    <property type="evidence" value="ECO:0007669"/>
    <property type="project" value="TreeGrafter"/>
</dbReference>